<name>A0A0F6YPM5_9BACT</name>
<keyword evidence="2" id="KW-1185">Reference proteome</keyword>
<dbReference type="KEGG" id="samy:DB32_008777"/>
<organism evidence="1 2">
    <name type="scientific">Sandaracinus amylolyticus</name>
    <dbReference type="NCBI Taxonomy" id="927083"/>
    <lineage>
        <taxon>Bacteria</taxon>
        <taxon>Pseudomonadati</taxon>
        <taxon>Myxococcota</taxon>
        <taxon>Polyangia</taxon>
        <taxon>Polyangiales</taxon>
        <taxon>Sandaracinaceae</taxon>
        <taxon>Sandaracinus</taxon>
    </lineage>
</organism>
<dbReference type="SUPFAM" id="SSF51197">
    <property type="entry name" value="Clavaminate synthase-like"/>
    <property type="match status" value="1"/>
</dbReference>
<dbReference type="AlphaFoldDB" id="A0A0F6YPM5"/>
<protein>
    <recommendedName>
        <fullName evidence="3">Phytanoyl-CoA dioxygenase</fullName>
    </recommendedName>
</protein>
<evidence type="ECO:0000313" key="2">
    <source>
        <dbReference type="Proteomes" id="UP000034883"/>
    </source>
</evidence>
<proteinExistence type="predicted"/>
<dbReference type="Proteomes" id="UP000034883">
    <property type="component" value="Chromosome"/>
</dbReference>
<dbReference type="RefSeq" id="WP_053238473.1">
    <property type="nucleotide sequence ID" value="NZ_CP011125.1"/>
</dbReference>
<gene>
    <name evidence="1" type="ORF">DB32_008777</name>
</gene>
<sequence>MQVRYRASQVRHLRRRPPLSSIGRHIVAELRREGVAAVPLEELPFASNRALLDAMPRARQHLDRLDARASRTLEYGEGFEHCVPINPSTIATQLPEFFMWGLDESLLDIVERCIGLDVAYHGVCIRKELVDGKAVGTRLWHRDAEDLDVIRVLVYLNDVVDDESGPFEYVPRHSSPSYRDFHGVERIDDEQMRRVVPEWRWRRAKGPTGTVVFGAVAKLFHRGKIPLSARKLASFCYTSRHPTDERLCRSYSFEPGIPFVDEPLTDRQRACLWKYQELLPTTASRSVQRRPEMVSARPESQRVFARMPLPVRAPRSPMVTAAVQASFAPSELT</sequence>
<reference evidence="1 2" key="1">
    <citation type="submission" date="2015-03" db="EMBL/GenBank/DDBJ databases">
        <title>Genome assembly of Sandaracinus amylolyticus DSM 53668.</title>
        <authorList>
            <person name="Sharma G."/>
            <person name="Subramanian S."/>
        </authorList>
    </citation>
    <scope>NUCLEOTIDE SEQUENCE [LARGE SCALE GENOMIC DNA]</scope>
    <source>
        <strain evidence="1 2">DSM 53668</strain>
    </source>
</reference>
<accession>A0A0F6YPM5</accession>
<evidence type="ECO:0000313" key="1">
    <source>
        <dbReference type="EMBL" id="AKF11628.1"/>
    </source>
</evidence>
<evidence type="ECO:0008006" key="3">
    <source>
        <dbReference type="Google" id="ProtNLM"/>
    </source>
</evidence>
<dbReference type="Gene3D" id="2.60.120.620">
    <property type="entry name" value="q2cbj1_9rhob like domain"/>
    <property type="match status" value="1"/>
</dbReference>
<dbReference type="EMBL" id="CP011125">
    <property type="protein sequence ID" value="AKF11628.1"/>
    <property type="molecule type" value="Genomic_DNA"/>
</dbReference>